<dbReference type="AlphaFoldDB" id="A0A226MBN1"/>
<dbReference type="GO" id="GO:0003924">
    <property type="term" value="F:GTPase activity"/>
    <property type="evidence" value="ECO:0007669"/>
    <property type="project" value="InterPro"/>
</dbReference>
<sequence>PLVVTVDLSSWRARLEQAEAAPEEEEEEEQEEEEEEEEEGGAEEEEEYGAGGPPPQWERYRHGVLTLGCVAWAEKRGYRTARAARHDVYRAANAILRMAANGTLRLCFRPPGYTAHCGEEPAPPASPIPSCVSP</sequence>
<reference evidence="4 5" key="1">
    <citation type="submission" date="2016-07" db="EMBL/GenBank/DDBJ databases">
        <title>Disparate Historic Effective Population Sizes Predicted by Modern Levels of Genome Diversity for the Scaled Quail (Callipepla squamata) and the Northern Bobwhite (Colinus virginianus): Inferences from First and Second Generation Draft Genome Assemblies for Sympatric New World Quail.</title>
        <authorList>
            <person name="Oldeschulte D.L."/>
            <person name="Halley Y.A."/>
            <person name="Bhattarai E.K."/>
            <person name="Brashear W.A."/>
            <person name="Hill J."/>
            <person name="Metz R.P."/>
            <person name="Johnson C.D."/>
            <person name="Rollins D."/>
            <person name="Peterson M.J."/>
            <person name="Bickhart D.M."/>
            <person name="Decker J.E."/>
            <person name="Seabury C.M."/>
        </authorList>
    </citation>
    <scope>NUCLEOTIDE SEQUENCE [LARGE SCALE GENOMIC DNA]</scope>
    <source>
        <strain evidence="4 5">Texas</strain>
        <tissue evidence="4">Leg muscle</tissue>
    </source>
</reference>
<dbReference type="EMBL" id="MCFN01002208">
    <property type="protein sequence ID" value="OXB52714.1"/>
    <property type="molecule type" value="Genomic_DNA"/>
</dbReference>
<keyword evidence="5" id="KW-1185">Reference proteome</keyword>
<comment type="caution">
    <text evidence="4">The sequence shown here is derived from an EMBL/GenBank/DDBJ whole genome shotgun (WGS) entry which is preliminary data.</text>
</comment>
<protein>
    <submittedName>
        <fullName evidence="4">Uncharacterized protein</fullName>
    </submittedName>
</protein>
<dbReference type="GO" id="GO:0005525">
    <property type="term" value="F:GTP binding"/>
    <property type="evidence" value="ECO:0007669"/>
    <property type="project" value="UniProtKB-KW"/>
</dbReference>
<keyword evidence="1" id="KW-0547">Nucleotide-binding</keyword>
<feature type="region of interest" description="Disordered" evidence="3">
    <location>
        <begin position="1"/>
        <end position="59"/>
    </location>
</feature>
<dbReference type="Proteomes" id="UP000198323">
    <property type="component" value="Unassembled WGS sequence"/>
</dbReference>
<evidence type="ECO:0000313" key="4">
    <source>
        <dbReference type="EMBL" id="OXB52714.1"/>
    </source>
</evidence>
<name>A0A226MBN1_CALSU</name>
<evidence type="ECO:0000256" key="1">
    <source>
        <dbReference type="ARBA" id="ARBA00022741"/>
    </source>
</evidence>
<accession>A0A226MBN1</accession>
<evidence type="ECO:0000256" key="3">
    <source>
        <dbReference type="SAM" id="MobiDB-lite"/>
    </source>
</evidence>
<keyword evidence="2" id="KW-0342">GTP-binding</keyword>
<proteinExistence type="predicted"/>
<gene>
    <name evidence="4" type="ORF">ASZ78_011877</name>
</gene>
<dbReference type="InterPro" id="IPR043358">
    <property type="entry name" value="GNL1-like"/>
</dbReference>
<dbReference type="PANTHER" id="PTHR45709:SF3">
    <property type="entry name" value="GUANINE NUCLEOTIDE-BINDING PROTEIN-LIKE 1"/>
    <property type="match status" value="1"/>
</dbReference>
<organism evidence="4 5">
    <name type="scientific">Callipepla squamata</name>
    <name type="common">Scaled quail</name>
    <dbReference type="NCBI Taxonomy" id="9009"/>
    <lineage>
        <taxon>Eukaryota</taxon>
        <taxon>Metazoa</taxon>
        <taxon>Chordata</taxon>
        <taxon>Craniata</taxon>
        <taxon>Vertebrata</taxon>
        <taxon>Euteleostomi</taxon>
        <taxon>Archelosauria</taxon>
        <taxon>Archosauria</taxon>
        <taxon>Dinosauria</taxon>
        <taxon>Saurischia</taxon>
        <taxon>Theropoda</taxon>
        <taxon>Coelurosauria</taxon>
        <taxon>Aves</taxon>
        <taxon>Neognathae</taxon>
        <taxon>Galloanserae</taxon>
        <taxon>Galliformes</taxon>
        <taxon>Odontophoridae</taxon>
        <taxon>Callipepla</taxon>
    </lineage>
</organism>
<dbReference type="STRING" id="9009.A0A226MBN1"/>
<evidence type="ECO:0000256" key="2">
    <source>
        <dbReference type="ARBA" id="ARBA00023134"/>
    </source>
</evidence>
<dbReference type="OrthoDB" id="391988at2759"/>
<feature type="non-terminal residue" evidence="4">
    <location>
        <position position="1"/>
    </location>
</feature>
<feature type="compositionally biased region" description="Acidic residues" evidence="3">
    <location>
        <begin position="21"/>
        <end position="48"/>
    </location>
</feature>
<evidence type="ECO:0000313" key="5">
    <source>
        <dbReference type="Proteomes" id="UP000198323"/>
    </source>
</evidence>
<dbReference type="PANTHER" id="PTHR45709">
    <property type="entry name" value="LARGE SUBUNIT GTPASE 1 HOMOLOG-RELATED"/>
    <property type="match status" value="1"/>
</dbReference>